<protein>
    <submittedName>
        <fullName evidence="1">Uncharacterized protein</fullName>
    </submittedName>
</protein>
<gene>
    <name evidence="1" type="ORF">FC75_GL002006</name>
</gene>
<dbReference type="Proteomes" id="UP000050865">
    <property type="component" value="Unassembled WGS sequence"/>
</dbReference>
<organism evidence="1 2">
    <name type="scientific">Lacticaseibacillus camelliae DSM 22697 = JCM 13995</name>
    <dbReference type="NCBI Taxonomy" id="1423730"/>
    <lineage>
        <taxon>Bacteria</taxon>
        <taxon>Bacillati</taxon>
        <taxon>Bacillota</taxon>
        <taxon>Bacilli</taxon>
        <taxon>Lactobacillales</taxon>
        <taxon>Lactobacillaceae</taxon>
        <taxon>Lacticaseibacillus</taxon>
    </lineage>
</organism>
<dbReference type="STRING" id="1423730.FC75_GL002006"/>
<dbReference type="AlphaFoldDB" id="A0A0R2FBN4"/>
<dbReference type="PATRIC" id="fig|1423730.4.peg.2087"/>
<evidence type="ECO:0000313" key="2">
    <source>
        <dbReference type="Proteomes" id="UP000050865"/>
    </source>
</evidence>
<dbReference type="OrthoDB" id="2301346at2"/>
<reference evidence="1 2" key="1">
    <citation type="journal article" date="2015" name="Genome Announc.">
        <title>Expanding the biotechnology potential of lactobacilli through comparative genomics of 213 strains and associated genera.</title>
        <authorList>
            <person name="Sun Z."/>
            <person name="Harris H.M."/>
            <person name="McCann A."/>
            <person name="Guo C."/>
            <person name="Argimon S."/>
            <person name="Zhang W."/>
            <person name="Yang X."/>
            <person name="Jeffery I.B."/>
            <person name="Cooney J.C."/>
            <person name="Kagawa T.F."/>
            <person name="Liu W."/>
            <person name="Song Y."/>
            <person name="Salvetti E."/>
            <person name="Wrobel A."/>
            <person name="Rasinkangas P."/>
            <person name="Parkhill J."/>
            <person name="Rea M.C."/>
            <person name="O'Sullivan O."/>
            <person name="Ritari J."/>
            <person name="Douillard F.P."/>
            <person name="Paul Ross R."/>
            <person name="Yang R."/>
            <person name="Briner A.E."/>
            <person name="Felis G.E."/>
            <person name="de Vos W.M."/>
            <person name="Barrangou R."/>
            <person name="Klaenhammer T.R."/>
            <person name="Caufield P.W."/>
            <person name="Cui Y."/>
            <person name="Zhang H."/>
            <person name="O'Toole P.W."/>
        </authorList>
    </citation>
    <scope>NUCLEOTIDE SEQUENCE [LARGE SCALE GENOMIC DNA]</scope>
    <source>
        <strain evidence="1 2">DSM 22697</strain>
    </source>
</reference>
<dbReference type="RefSeq" id="WP_054666199.1">
    <property type="nucleotide sequence ID" value="NZ_AYZJ01000002.1"/>
</dbReference>
<accession>A0A0R2FBN4</accession>
<comment type="caution">
    <text evidence="1">The sequence shown here is derived from an EMBL/GenBank/DDBJ whole genome shotgun (WGS) entry which is preliminary data.</text>
</comment>
<dbReference type="EMBL" id="AYZJ01000002">
    <property type="protein sequence ID" value="KRN25873.1"/>
    <property type="molecule type" value="Genomic_DNA"/>
</dbReference>
<sequence>MAETTLLFKDLSDAAKHTAISDFATFYIDQYQHEGLDALAQIDLTGHIADINQWLLVNSSFLPGELHDGLVRDRYDNFAALLTTVKAKFNANGKPVEPWTEWYSKTIEKTPQGR</sequence>
<keyword evidence="2" id="KW-1185">Reference proteome</keyword>
<name>A0A0R2FBN4_9LACO</name>
<proteinExistence type="predicted"/>
<evidence type="ECO:0000313" key="1">
    <source>
        <dbReference type="EMBL" id="KRN25873.1"/>
    </source>
</evidence>